<dbReference type="Proteomes" id="UP001152562">
    <property type="component" value="Unassembled WGS sequence"/>
</dbReference>
<organism evidence="1 2">
    <name type="scientific">Pieris brassicae</name>
    <name type="common">White butterfly</name>
    <name type="synonym">Large white butterfly</name>
    <dbReference type="NCBI Taxonomy" id="7116"/>
    <lineage>
        <taxon>Eukaryota</taxon>
        <taxon>Metazoa</taxon>
        <taxon>Ecdysozoa</taxon>
        <taxon>Arthropoda</taxon>
        <taxon>Hexapoda</taxon>
        <taxon>Insecta</taxon>
        <taxon>Pterygota</taxon>
        <taxon>Neoptera</taxon>
        <taxon>Endopterygota</taxon>
        <taxon>Lepidoptera</taxon>
        <taxon>Glossata</taxon>
        <taxon>Ditrysia</taxon>
        <taxon>Papilionoidea</taxon>
        <taxon>Pieridae</taxon>
        <taxon>Pierinae</taxon>
        <taxon>Pieris</taxon>
    </lineage>
</organism>
<reference evidence="1" key="1">
    <citation type="submission" date="2022-05" db="EMBL/GenBank/DDBJ databases">
        <authorList>
            <person name="Okamura Y."/>
        </authorList>
    </citation>
    <scope>NUCLEOTIDE SEQUENCE</scope>
</reference>
<dbReference type="AlphaFoldDB" id="A0A9P0TTU5"/>
<accession>A0A9P0TTU5</accession>
<proteinExistence type="predicted"/>
<keyword evidence="2" id="KW-1185">Reference proteome</keyword>
<evidence type="ECO:0000313" key="2">
    <source>
        <dbReference type="Proteomes" id="UP001152562"/>
    </source>
</evidence>
<sequence>MCITNCVSVADVIIDVAWGRATSQPLKCIHRGHLDVLHASARNLDLLSKAINIEFLSNLASNAFALGLSRPGTNFHSSCEFDNDN</sequence>
<protein>
    <submittedName>
        <fullName evidence="1">Uncharacterized protein</fullName>
    </submittedName>
</protein>
<dbReference type="EMBL" id="CALOZG010000087">
    <property type="protein sequence ID" value="CAH4038326.1"/>
    <property type="molecule type" value="Genomic_DNA"/>
</dbReference>
<comment type="caution">
    <text evidence="1">The sequence shown here is derived from an EMBL/GenBank/DDBJ whole genome shotgun (WGS) entry which is preliminary data.</text>
</comment>
<name>A0A9P0TTU5_PIEBR</name>
<gene>
    <name evidence="1" type="ORF">PIBRA_LOCUS13900</name>
</gene>
<evidence type="ECO:0000313" key="1">
    <source>
        <dbReference type="EMBL" id="CAH4038326.1"/>
    </source>
</evidence>